<dbReference type="PROSITE" id="PS01124">
    <property type="entry name" value="HTH_ARAC_FAMILY_2"/>
    <property type="match status" value="1"/>
</dbReference>
<sequence length="306" mass="33430">MIAATELLAGPIRVMDFRCSAGPSAKPFTEVHDAHSVSYVRKGSFGYRVRGKSHELVAGAVLVGHPGDEFMCTHEHHLCGDECLSFHFSPGFVDLVGGTRGNWRAGAVPPLPELMVLGELAQAVAGGHSDAGLDEVGLWFASRFLQVVTGREHEALAVSGRDRRRAVEVALWISAHSQEAIDLDRAAGEASLSPFHFLRLFSRALGVTPHQYLVRSRLRQAARLLAETDDAVTDVAQDVGFADLSNFVRTFHRAAGVSPRTFRQAARHGRAQDRKILQDRMASLIDDDRLIHPSNRKPSPCTTTLD</sequence>
<dbReference type="PRINTS" id="PR00032">
    <property type="entry name" value="HTHARAC"/>
</dbReference>
<dbReference type="InterPro" id="IPR018060">
    <property type="entry name" value="HTH_AraC"/>
</dbReference>
<evidence type="ECO:0000256" key="1">
    <source>
        <dbReference type="ARBA" id="ARBA00023015"/>
    </source>
</evidence>
<evidence type="ECO:0000259" key="4">
    <source>
        <dbReference type="PROSITE" id="PS01124"/>
    </source>
</evidence>
<keyword evidence="1" id="KW-0805">Transcription regulation</keyword>
<evidence type="ECO:0000256" key="3">
    <source>
        <dbReference type="ARBA" id="ARBA00023163"/>
    </source>
</evidence>
<dbReference type="SUPFAM" id="SSF46689">
    <property type="entry name" value="Homeodomain-like"/>
    <property type="match status" value="2"/>
</dbReference>
<organism evidence="5 6">
    <name type="scientific">Hydrogenophaga laconesensis</name>
    <dbReference type="NCBI Taxonomy" id="1805971"/>
    <lineage>
        <taxon>Bacteria</taxon>
        <taxon>Pseudomonadati</taxon>
        <taxon>Pseudomonadota</taxon>
        <taxon>Betaproteobacteria</taxon>
        <taxon>Burkholderiales</taxon>
        <taxon>Comamonadaceae</taxon>
        <taxon>Hydrogenophaga</taxon>
    </lineage>
</organism>
<evidence type="ECO:0000313" key="6">
    <source>
        <dbReference type="Proteomes" id="UP001265550"/>
    </source>
</evidence>
<dbReference type="Pfam" id="PF12833">
    <property type="entry name" value="HTH_18"/>
    <property type="match status" value="1"/>
</dbReference>
<dbReference type="Gene3D" id="1.10.10.60">
    <property type="entry name" value="Homeodomain-like"/>
    <property type="match status" value="2"/>
</dbReference>
<dbReference type="SUPFAM" id="SSF51215">
    <property type="entry name" value="Regulatory protein AraC"/>
    <property type="match status" value="1"/>
</dbReference>
<protein>
    <submittedName>
        <fullName evidence="5">AraC-like DNA-binding protein</fullName>
    </submittedName>
</protein>
<dbReference type="PANTHER" id="PTHR46796">
    <property type="entry name" value="HTH-TYPE TRANSCRIPTIONAL ACTIVATOR RHAS-RELATED"/>
    <property type="match status" value="1"/>
</dbReference>
<reference evidence="5 6" key="1">
    <citation type="submission" date="2023-07" db="EMBL/GenBank/DDBJ databases">
        <title>Sorghum-associated microbial communities from plants grown in Nebraska, USA.</title>
        <authorList>
            <person name="Schachtman D."/>
        </authorList>
    </citation>
    <scope>NUCLEOTIDE SEQUENCE [LARGE SCALE GENOMIC DNA]</scope>
    <source>
        <strain evidence="5 6">BE240</strain>
    </source>
</reference>
<dbReference type="InterPro" id="IPR050204">
    <property type="entry name" value="AraC_XylS_family_regulators"/>
</dbReference>
<name>A0ABU1VDE7_9BURK</name>
<gene>
    <name evidence="5" type="ORF">J2X09_003240</name>
</gene>
<dbReference type="SMART" id="SM00342">
    <property type="entry name" value="HTH_ARAC"/>
    <property type="match status" value="1"/>
</dbReference>
<dbReference type="RefSeq" id="WP_204731248.1">
    <property type="nucleotide sequence ID" value="NZ_JAVDWE010000009.1"/>
</dbReference>
<dbReference type="PANTHER" id="PTHR46796:SF14">
    <property type="entry name" value="TRANSCRIPTIONAL REGULATORY PROTEIN"/>
    <property type="match status" value="1"/>
</dbReference>
<keyword evidence="3" id="KW-0804">Transcription</keyword>
<dbReference type="InterPro" id="IPR037923">
    <property type="entry name" value="HTH-like"/>
</dbReference>
<evidence type="ECO:0000256" key="2">
    <source>
        <dbReference type="ARBA" id="ARBA00023125"/>
    </source>
</evidence>
<accession>A0ABU1VDE7</accession>
<keyword evidence="6" id="KW-1185">Reference proteome</keyword>
<comment type="caution">
    <text evidence="5">The sequence shown here is derived from an EMBL/GenBank/DDBJ whole genome shotgun (WGS) entry which is preliminary data.</text>
</comment>
<evidence type="ECO:0000313" key="5">
    <source>
        <dbReference type="EMBL" id="MDR7095489.1"/>
    </source>
</evidence>
<dbReference type="InterPro" id="IPR009057">
    <property type="entry name" value="Homeodomain-like_sf"/>
</dbReference>
<dbReference type="Proteomes" id="UP001265550">
    <property type="component" value="Unassembled WGS sequence"/>
</dbReference>
<proteinExistence type="predicted"/>
<feature type="domain" description="HTH araC/xylS-type" evidence="4">
    <location>
        <begin position="167"/>
        <end position="265"/>
    </location>
</feature>
<dbReference type="InterPro" id="IPR020449">
    <property type="entry name" value="Tscrpt_reg_AraC-type_HTH"/>
</dbReference>
<keyword evidence="2" id="KW-0238">DNA-binding</keyword>
<dbReference type="EMBL" id="JAVDWE010000009">
    <property type="protein sequence ID" value="MDR7095489.1"/>
    <property type="molecule type" value="Genomic_DNA"/>
</dbReference>